<evidence type="ECO:0000313" key="5">
    <source>
        <dbReference type="EMBL" id="ACM22389.1"/>
    </source>
</evidence>
<dbReference type="InterPro" id="IPR030678">
    <property type="entry name" value="Peptide/Ni-bd"/>
</dbReference>
<dbReference type="InterPro" id="IPR039424">
    <property type="entry name" value="SBP_5"/>
</dbReference>
<dbReference type="STRING" id="309803.CTN_0213"/>
<dbReference type="EMBL" id="CP000916">
    <property type="protein sequence ID" value="ACM22389.1"/>
    <property type="molecule type" value="Genomic_DNA"/>
</dbReference>
<gene>
    <name evidence="5" type="ordered locus">CTN_0213</name>
</gene>
<protein>
    <submittedName>
        <fullName evidence="5">4-phytase</fullName>
    </submittedName>
</protein>
<keyword evidence="6" id="KW-1185">Reference proteome</keyword>
<dbReference type="PROSITE" id="PS01040">
    <property type="entry name" value="SBP_BACTERIAL_5"/>
    <property type="match status" value="1"/>
</dbReference>
<sequence>MCMRRLLVVLLAVVAVMAWAAVKNPDTIIDVTIGEPDTLDPHYAYDTASGEVIYNVYENLIAYKGESLTEFEPRLAEKWEILDDGKTYKFYIRKGVKFHEGGDLTPEDVEYSFERGLIFDPTAGPMWMLWEALFGVDSLETFVEEKIGKPYSELFDENGEPLPEYRDALVKIYTDYIDPAIEVEGDAVVFHLVRPFAPFMYILAQSASWSAVLDKEWCIEIGCWGGRADDWWKYHDIRKEDSPLYARMNGTGPFKFVEWDRTQQKVILERNDNYWREPAKIKRVIIWGIDEWSTRREMLLQGDADICVVPTQYLEQVEGKPGITVIKGLPELAVTSLHFAWNVPENSKYIGSGKLDGNGIPPDFFSDVNVRKAFIYAFDYDTFINEVLKGLGRRIPTDLPEGLLGFNEELLNDPNAPRFDIVKATEYFKKAWNGEVWKKGFKLTILYNTGNEVRRVAAEMLKSYIETINPKFKVEVRGVQWPTYLDATKRGEVPVFIIGWLADYPDPHNFIFTYYHSAGVYSGRQGENFRKFVSTPHPDLGGRSLDELIEEAIAKTDPAERQALYEQIQRFAMKYALGMPLYQPLGVRVQRSWVKGWYHNPMRPGDDYYVLWKSEE</sequence>
<evidence type="ECO:0000256" key="3">
    <source>
        <dbReference type="SAM" id="SignalP"/>
    </source>
</evidence>
<dbReference type="HOGENOM" id="CLU_017028_7_2_0"/>
<dbReference type="Gene3D" id="3.40.190.10">
    <property type="entry name" value="Periplasmic binding protein-like II"/>
    <property type="match status" value="1"/>
</dbReference>
<evidence type="ECO:0000313" key="6">
    <source>
        <dbReference type="Proteomes" id="UP000000445"/>
    </source>
</evidence>
<name>B9KBJ3_THENN</name>
<dbReference type="GO" id="GO:0043190">
    <property type="term" value="C:ATP-binding cassette (ABC) transporter complex"/>
    <property type="evidence" value="ECO:0007669"/>
    <property type="project" value="InterPro"/>
</dbReference>
<evidence type="ECO:0000259" key="4">
    <source>
        <dbReference type="Pfam" id="PF00496"/>
    </source>
</evidence>
<dbReference type="Gene3D" id="3.10.105.10">
    <property type="entry name" value="Dipeptide-binding Protein, Domain 3"/>
    <property type="match status" value="1"/>
</dbReference>
<dbReference type="SUPFAM" id="SSF53850">
    <property type="entry name" value="Periplasmic binding protein-like II"/>
    <property type="match status" value="1"/>
</dbReference>
<feature type="domain" description="Solute-binding protein family 5" evidence="4">
    <location>
        <begin position="70"/>
        <end position="520"/>
    </location>
</feature>
<keyword evidence="2 3" id="KW-0732">Signal</keyword>
<dbReference type="PIRSF" id="PIRSF002741">
    <property type="entry name" value="MppA"/>
    <property type="match status" value="1"/>
</dbReference>
<dbReference type="KEGG" id="tna:CTN_0213"/>
<organism evidence="5 6">
    <name type="scientific">Thermotoga neapolitana (strain ATCC 49049 / DSM 4359 / NBRC 107923 / NS-E)</name>
    <dbReference type="NCBI Taxonomy" id="309803"/>
    <lineage>
        <taxon>Bacteria</taxon>
        <taxon>Thermotogati</taxon>
        <taxon>Thermotogota</taxon>
        <taxon>Thermotogae</taxon>
        <taxon>Thermotogales</taxon>
        <taxon>Thermotogaceae</taxon>
        <taxon>Thermotoga</taxon>
    </lineage>
</organism>
<dbReference type="GO" id="GO:1904680">
    <property type="term" value="F:peptide transmembrane transporter activity"/>
    <property type="evidence" value="ECO:0007669"/>
    <property type="project" value="TreeGrafter"/>
</dbReference>
<dbReference type="Proteomes" id="UP000000445">
    <property type="component" value="Chromosome"/>
</dbReference>
<evidence type="ECO:0000256" key="1">
    <source>
        <dbReference type="ARBA" id="ARBA00005695"/>
    </source>
</evidence>
<dbReference type="CDD" id="cd08512">
    <property type="entry name" value="PBP2_NikA_DppA_OppA_like_7"/>
    <property type="match status" value="1"/>
</dbReference>
<comment type="similarity">
    <text evidence="1">Belongs to the bacterial solute-binding protein 5 family.</text>
</comment>
<dbReference type="FunFam" id="3.10.105.10:FF:000035">
    <property type="entry name" value="Dipeptide-binding ABC transporter, periplasmic substrate-binding component"/>
    <property type="match status" value="1"/>
</dbReference>
<dbReference type="GO" id="GO:0042597">
    <property type="term" value="C:periplasmic space"/>
    <property type="evidence" value="ECO:0007669"/>
    <property type="project" value="UniProtKB-ARBA"/>
</dbReference>
<dbReference type="AlphaFoldDB" id="B9KBJ3"/>
<dbReference type="PANTHER" id="PTHR30290">
    <property type="entry name" value="PERIPLASMIC BINDING COMPONENT OF ABC TRANSPORTER"/>
    <property type="match status" value="1"/>
</dbReference>
<feature type="chain" id="PRO_5002885463" evidence="3">
    <location>
        <begin position="21"/>
        <end position="616"/>
    </location>
</feature>
<dbReference type="Pfam" id="PF00496">
    <property type="entry name" value="SBP_bac_5"/>
    <property type="match status" value="1"/>
</dbReference>
<dbReference type="InterPro" id="IPR000914">
    <property type="entry name" value="SBP_5_dom"/>
</dbReference>
<dbReference type="InterPro" id="IPR023765">
    <property type="entry name" value="SBP_5_CS"/>
</dbReference>
<dbReference type="eggNOG" id="COG0747">
    <property type="taxonomic scope" value="Bacteria"/>
</dbReference>
<reference evidence="5 6" key="1">
    <citation type="journal article" date="2009" name="Biosci. Biotechnol. Biochem.">
        <title>WeGAS: a web-based microbial genome annotation system.</title>
        <authorList>
            <person name="Lee D."/>
            <person name="Seo H."/>
            <person name="Park C."/>
            <person name="Park K."/>
        </authorList>
    </citation>
    <scope>NUCLEOTIDE SEQUENCE [LARGE SCALE GENOMIC DNA]</scope>
    <source>
        <strain evidence="6">ATCC 49049 / DSM 4359 / NBRC 107923 / NS-E</strain>
    </source>
</reference>
<feature type="signal peptide" evidence="3">
    <location>
        <begin position="1"/>
        <end position="20"/>
    </location>
</feature>
<dbReference type="PANTHER" id="PTHR30290:SF34">
    <property type="entry name" value="ABC TRANSPORTER, PERIPLASMIC OLIGO-PEPTIDE BINDING PROTEIN, PUTATIVE-RELATED"/>
    <property type="match status" value="1"/>
</dbReference>
<evidence type="ECO:0000256" key="2">
    <source>
        <dbReference type="ARBA" id="ARBA00022729"/>
    </source>
</evidence>
<proteinExistence type="inferred from homology"/>
<accession>B9KBJ3</accession>
<dbReference type="GO" id="GO:0015833">
    <property type="term" value="P:peptide transport"/>
    <property type="evidence" value="ECO:0007669"/>
    <property type="project" value="TreeGrafter"/>
</dbReference>